<dbReference type="InterPro" id="IPR003607">
    <property type="entry name" value="HD/PDEase_dom"/>
</dbReference>
<organism evidence="1 2">
    <name type="scientific">Bdellovibrio svalbardensis</name>
    <dbReference type="NCBI Taxonomy" id="2972972"/>
    <lineage>
        <taxon>Bacteria</taxon>
        <taxon>Pseudomonadati</taxon>
        <taxon>Bdellovibrionota</taxon>
        <taxon>Bdellovibrionia</taxon>
        <taxon>Bdellovibrionales</taxon>
        <taxon>Pseudobdellovibrionaceae</taxon>
        <taxon>Bdellovibrio</taxon>
    </lineage>
</organism>
<protein>
    <recommendedName>
        <fullName evidence="3">HD-GYP domain-containing protein</fullName>
    </recommendedName>
</protein>
<dbReference type="RefSeq" id="WP_277579122.1">
    <property type="nucleotide sequence ID" value="NZ_JANRMI010000004.1"/>
</dbReference>
<dbReference type="Pfam" id="PF13487">
    <property type="entry name" value="HD_5"/>
    <property type="match status" value="1"/>
</dbReference>
<evidence type="ECO:0008006" key="3">
    <source>
        <dbReference type="Google" id="ProtNLM"/>
    </source>
</evidence>
<reference evidence="1" key="1">
    <citation type="submission" date="2022-08" db="EMBL/GenBank/DDBJ databases">
        <title>Novel Bdellovibrio Species Isolated from Svalbard: Designation Bdellovibrio svalbardensis.</title>
        <authorList>
            <person name="Mitchell R.J."/>
            <person name="Choi S.Y."/>
        </authorList>
    </citation>
    <scope>NUCLEOTIDE SEQUENCE</scope>
    <source>
        <strain evidence="1">PAP01</strain>
    </source>
</reference>
<evidence type="ECO:0000313" key="1">
    <source>
        <dbReference type="EMBL" id="MDG0817650.1"/>
    </source>
</evidence>
<sequence>MVQVACQIAAESYIIAIVNSKLSSEDARVVKTSGASLVMMENEYFSTSKLEFVTTQVIRSAYIPIKVFDLLPDTQTAFALHYLMPANKKFLKIAKPGVQISSTFLNKFLEAEELYIKRSDLQNWIEYAKSFDSNDSASDIRRCRLKFLQLNQSFLSLALLISDQSAAASFATGKELFTTCESFAKDLLQSLEKIPNPMGIVNTSAVGDFGSLERAPAIASYSAILSQKIGLGAPLEVMIGALLSDVGYLELSPSTSAKLRENKLKEMHGEQTMEYQKHPIYSLNQCLARKLPLSEGMKTMILQSHERMDQKGFPNRPNPEKLSEEAMLIRLSWTLDSMSQVRMGKAREPMDDILPRLIREVLEEPGSFSVIFQMKLKPALTSLIQVPTFTSQSPA</sequence>
<dbReference type="EMBL" id="JANRMI010000004">
    <property type="protein sequence ID" value="MDG0817650.1"/>
    <property type="molecule type" value="Genomic_DNA"/>
</dbReference>
<dbReference type="Gene3D" id="1.10.3210.10">
    <property type="entry name" value="Hypothetical protein af1432"/>
    <property type="match status" value="1"/>
</dbReference>
<keyword evidence="2" id="KW-1185">Reference proteome</keyword>
<name>A0ABT6DLA3_9BACT</name>
<dbReference type="Proteomes" id="UP001152321">
    <property type="component" value="Unassembled WGS sequence"/>
</dbReference>
<evidence type="ECO:0000313" key="2">
    <source>
        <dbReference type="Proteomes" id="UP001152321"/>
    </source>
</evidence>
<comment type="caution">
    <text evidence="1">The sequence shown here is derived from an EMBL/GenBank/DDBJ whole genome shotgun (WGS) entry which is preliminary data.</text>
</comment>
<dbReference type="CDD" id="cd00077">
    <property type="entry name" value="HDc"/>
    <property type="match status" value="1"/>
</dbReference>
<accession>A0ABT6DLA3</accession>
<gene>
    <name evidence="1" type="ORF">NWE73_14815</name>
</gene>
<proteinExistence type="predicted"/>